<feature type="transmembrane region" description="Helical" evidence="10">
    <location>
        <begin position="246"/>
        <end position="269"/>
    </location>
</feature>
<evidence type="ECO:0000256" key="4">
    <source>
        <dbReference type="ARBA" id="ARBA00022475"/>
    </source>
</evidence>
<proteinExistence type="inferred from homology"/>
<evidence type="ECO:0000313" key="11">
    <source>
        <dbReference type="EMBL" id="SDS77995.1"/>
    </source>
</evidence>
<feature type="region of interest" description="Disordered" evidence="9">
    <location>
        <begin position="294"/>
        <end position="328"/>
    </location>
</feature>
<dbReference type="PRINTS" id="PR00783">
    <property type="entry name" value="MINTRINSICP"/>
</dbReference>
<dbReference type="EMBL" id="LT629776">
    <property type="protein sequence ID" value="SDS77995.1"/>
    <property type="molecule type" value="Genomic_DNA"/>
</dbReference>
<dbReference type="InterPro" id="IPR022357">
    <property type="entry name" value="MIP_CS"/>
</dbReference>
<feature type="compositionally biased region" description="Basic and acidic residues" evidence="9">
    <location>
        <begin position="317"/>
        <end position="328"/>
    </location>
</feature>
<organism evidence="11 12">
    <name type="scientific">Paraoerskovia marina</name>
    <dbReference type="NCBI Taxonomy" id="545619"/>
    <lineage>
        <taxon>Bacteria</taxon>
        <taxon>Bacillati</taxon>
        <taxon>Actinomycetota</taxon>
        <taxon>Actinomycetes</taxon>
        <taxon>Micrococcales</taxon>
        <taxon>Cellulomonadaceae</taxon>
        <taxon>Paraoerskovia</taxon>
    </lineage>
</organism>
<keyword evidence="5 8" id="KW-0812">Transmembrane</keyword>
<dbReference type="Gene3D" id="1.20.1080.10">
    <property type="entry name" value="Glycerol uptake facilitator protein"/>
    <property type="match status" value="1"/>
</dbReference>
<evidence type="ECO:0000256" key="9">
    <source>
        <dbReference type="SAM" id="MobiDB-lite"/>
    </source>
</evidence>
<feature type="transmembrane region" description="Helical" evidence="10">
    <location>
        <begin position="205"/>
        <end position="226"/>
    </location>
</feature>
<evidence type="ECO:0000256" key="7">
    <source>
        <dbReference type="ARBA" id="ARBA00023136"/>
    </source>
</evidence>
<dbReference type="CDD" id="cd00333">
    <property type="entry name" value="MIP"/>
    <property type="match status" value="1"/>
</dbReference>
<evidence type="ECO:0000313" key="12">
    <source>
        <dbReference type="Proteomes" id="UP000185663"/>
    </source>
</evidence>
<feature type="transmembrane region" description="Helical" evidence="10">
    <location>
        <begin position="37"/>
        <end position="54"/>
    </location>
</feature>
<dbReference type="PANTHER" id="PTHR19139">
    <property type="entry name" value="AQUAPORIN TRANSPORTER"/>
    <property type="match status" value="1"/>
</dbReference>
<evidence type="ECO:0000256" key="6">
    <source>
        <dbReference type="ARBA" id="ARBA00022989"/>
    </source>
</evidence>
<dbReference type="RefSeq" id="WP_083373050.1">
    <property type="nucleotide sequence ID" value="NZ_LT629776.1"/>
</dbReference>
<dbReference type="SUPFAM" id="SSF81338">
    <property type="entry name" value="Aquaporin-like"/>
    <property type="match status" value="1"/>
</dbReference>
<feature type="compositionally biased region" description="Low complexity" evidence="9">
    <location>
        <begin position="294"/>
        <end position="308"/>
    </location>
</feature>
<dbReference type="GO" id="GO:0005886">
    <property type="term" value="C:plasma membrane"/>
    <property type="evidence" value="ECO:0007669"/>
    <property type="project" value="UniProtKB-SubCell"/>
</dbReference>
<evidence type="ECO:0000256" key="2">
    <source>
        <dbReference type="ARBA" id="ARBA00006175"/>
    </source>
</evidence>
<comment type="subcellular location">
    <subcellularLocation>
        <location evidence="1">Cell membrane</location>
        <topology evidence="1">Multi-pass membrane protein</topology>
    </subcellularLocation>
</comment>
<reference evidence="11 12" key="1">
    <citation type="submission" date="2016-10" db="EMBL/GenBank/DDBJ databases">
        <authorList>
            <person name="de Groot N.N."/>
        </authorList>
    </citation>
    <scope>NUCLEOTIDE SEQUENCE [LARGE SCALE GENOMIC DNA]</scope>
    <source>
        <strain evidence="11 12">DSM 22126</strain>
    </source>
</reference>
<evidence type="ECO:0000256" key="1">
    <source>
        <dbReference type="ARBA" id="ARBA00004651"/>
    </source>
</evidence>
<dbReference type="PANTHER" id="PTHR19139:SF199">
    <property type="entry name" value="MIP17260P"/>
    <property type="match status" value="1"/>
</dbReference>
<keyword evidence="3 8" id="KW-0813">Transport</keyword>
<dbReference type="Pfam" id="PF00230">
    <property type="entry name" value="MIP"/>
    <property type="match status" value="1"/>
</dbReference>
<evidence type="ECO:0000256" key="3">
    <source>
        <dbReference type="ARBA" id="ARBA00022448"/>
    </source>
</evidence>
<protein>
    <submittedName>
        <fullName evidence="11">Aquaporin Z</fullName>
    </submittedName>
</protein>
<dbReference type="GO" id="GO:0015250">
    <property type="term" value="F:water channel activity"/>
    <property type="evidence" value="ECO:0007669"/>
    <property type="project" value="TreeGrafter"/>
</dbReference>
<dbReference type="InterPro" id="IPR034294">
    <property type="entry name" value="Aquaporin_transptr"/>
</dbReference>
<keyword evidence="6 10" id="KW-1133">Transmembrane helix</keyword>
<accession>A0A1H1UZV7</accession>
<evidence type="ECO:0000256" key="5">
    <source>
        <dbReference type="ARBA" id="ARBA00022692"/>
    </source>
</evidence>
<dbReference type="OrthoDB" id="9807293at2"/>
<evidence type="ECO:0000256" key="10">
    <source>
        <dbReference type="SAM" id="Phobius"/>
    </source>
</evidence>
<keyword evidence="12" id="KW-1185">Reference proteome</keyword>
<dbReference type="eggNOG" id="COG0580">
    <property type="taxonomic scope" value="Bacteria"/>
</dbReference>
<dbReference type="STRING" id="545619.SAMN04489860_2348"/>
<sequence length="328" mass="33431">MSAQSTAPEAPREEVVVEDTTATVESPSLLARLGAEAFGTFLLVLAICGVALYARFTNAGLTLSVALAGGLALVAGIAAVGHISGGHFNPAVTFGAAIAGRTSWADLLPYWAAQLVGGTLATLVLFATIPSSGLAILQQGGVIAEESKAALFQGVANGYGEHSPLASATQGAFSFELLAALLIEIVVTAILVGVILAVTRRSDSASFAPMAIGFTLAVMILIAAPVTNASVNPARSFAAAVFAGDWAWTQLWVFIVAPLAGGAIAALFYRAFTAVPVVQDDLLREDQVEFETVTSAGAGADDADVTVAESDAPDWTPDEKGTEGKPQA</sequence>
<keyword evidence="7 10" id="KW-0472">Membrane</keyword>
<evidence type="ECO:0000256" key="8">
    <source>
        <dbReference type="RuleBase" id="RU000477"/>
    </source>
</evidence>
<gene>
    <name evidence="11" type="ORF">SAMN04489860_2348</name>
</gene>
<keyword evidence="4" id="KW-1003">Cell membrane</keyword>
<feature type="transmembrane region" description="Helical" evidence="10">
    <location>
        <begin position="177"/>
        <end position="198"/>
    </location>
</feature>
<feature type="transmembrane region" description="Helical" evidence="10">
    <location>
        <begin position="61"/>
        <end position="83"/>
    </location>
</feature>
<name>A0A1H1UZV7_9CELL</name>
<dbReference type="PROSITE" id="PS00221">
    <property type="entry name" value="MIP"/>
    <property type="match status" value="1"/>
</dbReference>
<dbReference type="InterPro" id="IPR023271">
    <property type="entry name" value="Aquaporin-like"/>
</dbReference>
<dbReference type="AlphaFoldDB" id="A0A1H1UZV7"/>
<dbReference type="Proteomes" id="UP000185663">
    <property type="component" value="Chromosome I"/>
</dbReference>
<comment type="similarity">
    <text evidence="2 8">Belongs to the MIP/aquaporin (TC 1.A.8) family.</text>
</comment>
<dbReference type="InterPro" id="IPR000425">
    <property type="entry name" value="MIP"/>
</dbReference>